<keyword evidence="2" id="KW-1185">Reference proteome</keyword>
<reference evidence="1 2" key="1">
    <citation type="submission" date="2020-08" db="EMBL/GenBank/DDBJ databases">
        <title>Winkia gen. nov., sp. nov., isolated from faeces of the Anser albifrons in China.</title>
        <authorList>
            <person name="Liu Q."/>
        </authorList>
    </citation>
    <scope>NUCLEOTIDE SEQUENCE [LARGE SCALE GENOMIC DNA]</scope>
    <source>
        <strain evidence="1 2">C62</strain>
    </source>
</reference>
<proteinExistence type="predicted"/>
<protein>
    <submittedName>
        <fullName evidence="1">Uncharacterized protein</fullName>
    </submittedName>
</protein>
<evidence type="ECO:0000313" key="1">
    <source>
        <dbReference type="EMBL" id="MBD3689610.1"/>
    </source>
</evidence>
<dbReference type="RefSeq" id="WP_191071644.1">
    <property type="nucleotide sequence ID" value="NZ_CP060506.1"/>
</dbReference>
<dbReference type="EMBL" id="JACRUO010000001">
    <property type="protein sequence ID" value="MBD3689610.1"/>
    <property type="molecule type" value="Genomic_DNA"/>
</dbReference>
<accession>A0A8I0G825</accession>
<sequence length="258" mass="27783">MASPLSSLRHRLARAQVAREKRLPLDSARYVAVSSGRLEPYLRTLAAVDVWTCEPPRVSNADDGIAFVSVWATRPRAVLATPGDAPAPDLVARSLVDILADHPGAGAVVDPDRDTELTVEPHHAATISALKRGEAIAEAFSAIGVEELAATEPYRSLDSAAEISPCDDRERAAIAQLPEGLSLHRVEVHMLANPAGPRPYRVYFVQAGDGTSPPLDASMCARLEAVLGPTRVLVNPGTPDWRRDVLWDFRGWAIPLQA</sequence>
<name>A0A8I0G825_9ACTO</name>
<gene>
    <name evidence="1" type="ORF">H8R10_05140</name>
</gene>
<comment type="caution">
    <text evidence="1">The sequence shown here is derived from an EMBL/GenBank/DDBJ whole genome shotgun (WGS) entry which is preliminary data.</text>
</comment>
<organism evidence="1 2">
    <name type="scientific">Nanchangia anserum</name>
    <dbReference type="NCBI Taxonomy" id="2692125"/>
    <lineage>
        <taxon>Bacteria</taxon>
        <taxon>Bacillati</taxon>
        <taxon>Actinomycetota</taxon>
        <taxon>Actinomycetes</taxon>
        <taxon>Actinomycetales</taxon>
        <taxon>Actinomycetaceae</taxon>
        <taxon>Nanchangia</taxon>
    </lineage>
</organism>
<dbReference type="Proteomes" id="UP000627538">
    <property type="component" value="Unassembled WGS sequence"/>
</dbReference>
<evidence type="ECO:0000313" key="2">
    <source>
        <dbReference type="Proteomes" id="UP000627538"/>
    </source>
</evidence>
<dbReference type="AlphaFoldDB" id="A0A8I0G825"/>